<dbReference type="EMBL" id="CP079194">
    <property type="protein sequence ID" value="QXT40205.1"/>
    <property type="molecule type" value="Genomic_DNA"/>
</dbReference>
<gene>
    <name evidence="2" type="ORF">KYE46_02800</name>
</gene>
<name>A0A8F6TWZ3_9RHOB</name>
<dbReference type="KEGG" id="gce:KYE46_02800"/>
<feature type="domain" description="ChrR-like cupin" evidence="1">
    <location>
        <begin position="107"/>
        <end position="199"/>
    </location>
</feature>
<accession>A0A8F6TWZ3</accession>
<evidence type="ECO:0000259" key="1">
    <source>
        <dbReference type="Pfam" id="PF12973"/>
    </source>
</evidence>
<dbReference type="AlphaFoldDB" id="A0A8F6TWZ3"/>
<sequence>MTDTHHTAPDDVLMGYATGTLSQAFDLVLATHVSLSDDARARLETFEALGGAVLCDLDAEDLDRAAPAPDSLQQTLAKIDGAAPAPRPTPHAKGLFPAPLQDAVGGDETAVSWRAVGGGVKQCVLHSDEGGIARLLLIPAGREMPVHSHHGSEMTLVLQGAYRDEGGRFARGDLEVADTEITHQPIAEPGEDCICLVATDAKLRFRSLLPRLAQPFIGI</sequence>
<dbReference type="NCBIfam" id="TIGR02451">
    <property type="entry name" value="anti_sig_ChrR"/>
    <property type="match status" value="1"/>
</dbReference>
<dbReference type="InterPro" id="IPR012807">
    <property type="entry name" value="Anti-sigma_ChrR"/>
</dbReference>
<dbReference type="Proteomes" id="UP000825009">
    <property type="component" value="Chromosome"/>
</dbReference>
<proteinExistence type="predicted"/>
<dbReference type="CDD" id="cd20301">
    <property type="entry name" value="cupin_ChrR"/>
    <property type="match status" value="1"/>
</dbReference>
<dbReference type="RefSeq" id="WP_219003317.1">
    <property type="nucleotide sequence ID" value="NZ_CP079194.1"/>
</dbReference>
<evidence type="ECO:0000313" key="2">
    <source>
        <dbReference type="EMBL" id="QXT40205.1"/>
    </source>
</evidence>
<protein>
    <submittedName>
        <fullName evidence="2">ChrR family anti-sigma-E factor</fullName>
    </submittedName>
</protein>
<reference evidence="2 3" key="1">
    <citation type="submission" date="2021-07" db="EMBL/GenBank/DDBJ databases">
        <title>A novel Jannaschia species isolated from marine dinoflagellate Ceratoperidinium margalefii.</title>
        <authorList>
            <person name="Jiang Y."/>
            <person name="Li Z."/>
        </authorList>
    </citation>
    <scope>NUCLEOTIDE SEQUENCE [LARGE SCALE GENOMIC DNA]</scope>
    <source>
        <strain evidence="2 3">J12C1-MA-4</strain>
    </source>
</reference>
<dbReference type="Pfam" id="PF12973">
    <property type="entry name" value="Cupin_7"/>
    <property type="match status" value="1"/>
</dbReference>
<organism evidence="2 3">
    <name type="scientific">Gymnodinialimonas ceratoperidinii</name>
    <dbReference type="NCBI Taxonomy" id="2856823"/>
    <lineage>
        <taxon>Bacteria</taxon>
        <taxon>Pseudomonadati</taxon>
        <taxon>Pseudomonadota</taxon>
        <taxon>Alphaproteobacteria</taxon>
        <taxon>Rhodobacterales</taxon>
        <taxon>Paracoccaceae</taxon>
        <taxon>Gymnodinialimonas</taxon>
    </lineage>
</organism>
<dbReference type="InterPro" id="IPR025979">
    <property type="entry name" value="ChrR-like_cupin_dom"/>
</dbReference>
<evidence type="ECO:0000313" key="3">
    <source>
        <dbReference type="Proteomes" id="UP000825009"/>
    </source>
</evidence>
<keyword evidence="3" id="KW-1185">Reference proteome</keyword>